<gene>
    <name evidence="2" type="ORF">BOVATA_047840</name>
</gene>
<evidence type="ECO:0008006" key="4">
    <source>
        <dbReference type="Google" id="ProtNLM"/>
    </source>
</evidence>
<proteinExistence type="predicted"/>
<dbReference type="OrthoDB" id="2250192at2759"/>
<dbReference type="VEuPathDB" id="PiroplasmaDB:BOVATA_047840"/>
<comment type="caution">
    <text evidence="2">The sequence shown here is derived from an EMBL/GenBank/DDBJ whole genome shotgun (WGS) entry which is preliminary data.</text>
</comment>
<sequence length="1065" mass="118006">MSFLHGVLDNIKPKLGLHSHHINEAVSLLEANKHSGKDGFNTAIKAVVKGVKGYNEGVKKSNQEVKSAVEALQNKDKFDERTKQKMEHSAQEIKSAETLIGGKLEDCEINASAFVDSLSRHSETIDNFNNTLCNRVRGVISSVEHEKVRLHDVAAKEKDILTAATDKIGDALNKLKCSVNDKIKVDVGKLVKEVKEALKPILADLKNIGNLLKGYINDLTEWIAKAEKAVEESFKLVQEILDAVREDSTFNNVKDIKGAAQKITQKAEQLQGIATFGKTEVDTLVKKALTAVKAMDGQLKQDLFGVKTEIGKKVTDIKEAIGRLYGIVKDGNPGEGDDNQEIAGVIGQIREKVAEIKNPPNGLHGIVGESGSYKSKIIDVLTPLNSKALELTKQFIDAQAAELEEKIERQLESMPADIHAQHNSDFGRFKSEIAELKIQSNLQLSISGEQNIEHRQSQIEARKLRLSEVRRSIVSAINSANDAWQRKIHAVLSPLHSKVNTIQTLQATDVKSVLDTVCQQINELIKLAKCVSDEQWKGARTDWNNFKQYVDPLKLQVDRHVEEYRQSGNQHVGYAAQLSQQLPSELVRQVHGVVPGAYQCANRISGHLQGVIASQKANQPQSHGRGLPTWPQQHYRSAYGGYNSYAGGQYQPYAQQLSLTDANNAPTLDTLLKQFEDNVKAELSRLTKSVGKTPAEVGSVYKELDAVKINVDGLNSKLEAATGQSAGSPTNHAQAVDTAIQQVTSTLDDQLPNGDGEKVSIKNATGNSFPLYKTHVKQENIDSLSGDNIEQLAGALPDKIKEIRTQVTGTLSGIDPLKSAIDTSVREITTKFSELCEKVRRAAAAGEDKGQVDDTLRGRLNDLKQKIGLNNSKEGTLKKLLQQLDELHTSLVKGPIFKLNHFLDTHADKMLDVHVKSLHKQVTNTVEDTKALLTTQAKKDYVTAMQLLIQQFAERVRSDLNGLPQAISDDLEQGHKGFMAKLHEQFLNRFNTYLRTYNLESRTLRDIAGTVCYQFSDFMEALYKQEDFTNNRIYVEPSRKALQTLLTHLANSQHFDRIFTDNLKT</sequence>
<organism evidence="2 3">
    <name type="scientific">Babesia ovata</name>
    <dbReference type="NCBI Taxonomy" id="189622"/>
    <lineage>
        <taxon>Eukaryota</taxon>
        <taxon>Sar</taxon>
        <taxon>Alveolata</taxon>
        <taxon>Apicomplexa</taxon>
        <taxon>Aconoidasida</taxon>
        <taxon>Piroplasmida</taxon>
        <taxon>Babesiidae</taxon>
        <taxon>Babesia</taxon>
    </lineage>
</organism>
<keyword evidence="1" id="KW-0175">Coiled coil</keyword>
<protein>
    <recommendedName>
        <fullName evidence="4">Extracellular matrix-binding ebh</fullName>
    </recommendedName>
</protein>
<name>A0A2H6KJY2_9APIC</name>
<dbReference type="EMBL" id="BDSA01000029">
    <property type="protein sequence ID" value="GBE63291.1"/>
    <property type="molecule type" value="Genomic_DNA"/>
</dbReference>
<feature type="coiled-coil region" evidence="1">
    <location>
        <begin position="386"/>
        <end position="413"/>
    </location>
</feature>
<keyword evidence="3" id="KW-1185">Reference proteome</keyword>
<dbReference type="GeneID" id="39877061"/>
<evidence type="ECO:0000256" key="1">
    <source>
        <dbReference type="SAM" id="Coils"/>
    </source>
</evidence>
<accession>A0A2H6KJY2</accession>
<dbReference type="RefSeq" id="XP_028869534.1">
    <property type="nucleotide sequence ID" value="XM_029013701.1"/>
</dbReference>
<dbReference type="AlphaFoldDB" id="A0A2H6KJY2"/>
<reference evidence="2 3" key="1">
    <citation type="journal article" date="2017" name="BMC Genomics">
        <title>Whole-genome assembly of Babesia ovata and comparative genomics between closely related pathogens.</title>
        <authorList>
            <person name="Yamagishi J."/>
            <person name="Asada M."/>
            <person name="Hakimi H."/>
            <person name="Tanaka T.Q."/>
            <person name="Sugimoto C."/>
            <person name="Kawazu S."/>
        </authorList>
    </citation>
    <scope>NUCLEOTIDE SEQUENCE [LARGE SCALE GENOMIC DNA]</scope>
    <source>
        <strain evidence="2 3">Miyake</strain>
    </source>
</reference>
<dbReference type="Proteomes" id="UP000236319">
    <property type="component" value="Unassembled WGS sequence"/>
</dbReference>
<evidence type="ECO:0000313" key="3">
    <source>
        <dbReference type="Proteomes" id="UP000236319"/>
    </source>
</evidence>
<evidence type="ECO:0000313" key="2">
    <source>
        <dbReference type="EMBL" id="GBE63291.1"/>
    </source>
</evidence>